<name>A0A1H6FMS0_9EURY</name>
<evidence type="ECO:0000313" key="1">
    <source>
        <dbReference type="EMBL" id="SEH12176.1"/>
    </source>
</evidence>
<evidence type="ECO:0000313" key="2">
    <source>
        <dbReference type="Proteomes" id="UP000199112"/>
    </source>
</evidence>
<gene>
    <name evidence="1" type="ORF">SAMN04487967_0689</name>
</gene>
<accession>A0A1H6FMS0</accession>
<proteinExistence type="predicted"/>
<reference evidence="2" key="1">
    <citation type="submission" date="2016-10" db="EMBL/GenBank/DDBJ databases">
        <authorList>
            <person name="Varghese N."/>
            <person name="Submissions S."/>
        </authorList>
    </citation>
    <scope>NUCLEOTIDE SEQUENCE [LARGE SCALE GENOMIC DNA]</scope>
    <source>
        <strain evidence="2">CGMCC 1.8981</strain>
    </source>
</reference>
<dbReference type="Proteomes" id="UP000199112">
    <property type="component" value="Unassembled WGS sequence"/>
</dbReference>
<protein>
    <submittedName>
        <fullName evidence="1">Uncharacterized protein</fullName>
    </submittedName>
</protein>
<keyword evidence="2" id="KW-1185">Reference proteome</keyword>
<dbReference type="EMBL" id="FNWL01000001">
    <property type="protein sequence ID" value="SEH12176.1"/>
    <property type="molecule type" value="Genomic_DNA"/>
</dbReference>
<sequence length="105" mass="11256">MCCVGRVSSETVDAASLQFPLSWMLISTAMEILAATIALVSQYASGPTTIECVSGACFVGTDYGLLRRQPLPEGGTELRGHLGVRVGEGVHRDERGQIRSDDDDR</sequence>
<organism evidence="1 2">
    <name type="scientific">Natronorubrum sediminis</name>
    <dbReference type="NCBI Taxonomy" id="640943"/>
    <lineage>
        <taxon>Archaea</taxon>
        <taxon>Methanobacteriati</taxon>
        <taxon>Methanobacteriota</taxon>
        <taxon>Stenosarchaea group</taxon>
        <taxon>Halobacteria</taxon>
        <taxon>Halobacteriales</taxon>
        <taxon>Natrialbaceae</taxon>
        <taxon>Natronorubrum</taxon>
    </lineage>
</organism>
<dbReference type="AlphaFoldDB" id="A0A1H6FMS0"/>